<dbReference type="Proteomes" id="UP001551329">
    <property type="component" value="Unassembled WGS sequence"/>
</dbReference>
<proteinExistence type="predicted"/>
<reference evidence="1 2" key="1">
    <citation type="submission" date="2024-06" db="EMBL/GenBank/DDBJ databases">
        <title>The Natural Products Discovery Center: Release of the First 8490 Sequenced Strains for Exploring Actinobacteria Biosynthetic Diversity.</title>
        <authorList>
            <person name="Kalkreuter E."/>
            <person name="Kautsar S.A."/>
            <person name="Yang D."/>
            <person name="Bader C.D."/>
            <person name="Teijaro C.N."/>
            <person name="Fluegel L."/>
            <person name="Davis C.M."/>
            <person name="Simpson J.R."/>
            <person name="Lauterbach L."/>
            <person name="Steele A.D."/>
            <person name="Gui C."/>
            <person name="Meng S."/>
            <person name="Li G."/>
            <person name="Viehrig K."/>
            <person name="Ye F."/>
            <person name="Su P."/>
            <person name="Kiefer A.F."/>
            <person name="Nichols A."/>
            <person name="Cepeda A.J."/>
            <person name="Yan W."/>
            <person name="Fan B."/>
            <person name="Jiang Y."/>
            <person name="Adhikari A."/>
            <person name="Zheng C.-J."/>
            <person name="Schuster L."/>
            <person name="Cowan T.M."/>
            <person name="Smanski M.J."/>
            <person name="Chevrette M.G."/>
            <person name="De Carvalho L.P.S."/>
            <person name="Shen B."/>
        </authorList>
    </citation>
    <scope>NUCLEOTIDE SEQUENCE [LARGE SCALE GENOMIC DNA]</scope>
    <source>
        <strain evidence="1 2">NPDC045974</strain>
    </source>
</reference>
<evidence type="ECO:0000313" key="1">
    <source>
        <dbReference type="EMBL" id="MEU7075378.1"/>
    </source>
</evidence>
<sequence length="47" mass="4979">MADVGIDDDSIDPVKSKVKQGSSVLFRLSACAVVERVKPPSRMATSS</sequence>
<protein>
    <submittedName>
        <fullName evidence="1">Uncharacterized protein</fullName>
    </submittedName>
</protein>
<comment type="caution">
    <text evidence="1">The sequence shown here is derived from an EMBL/GenBank/DDBJ whole genome shotgun (WGS) entry which is preliminary data.</text>
</comment>
<keyword evidence="2" id="KW-1185">Reference proteome</keyword>
<gene>
    <name evidence="1" type="ORF">AB0A88_35415</name>
</gene>
<organism evidence="1 2">
    <name type="scientific">Streptomyces narbonensis</name>
    <dbReference type="NCBI Taxonomy" id="67333"/>
    <lineage>
        <taxon>Bacteria</taxon>
        <taxon>Bacillati</taxon>
        <taxon>Actinomycetota</taxon>
        <taxon>Actinomycetes</taxon>
        <taxon>Kitasatosporales</taxon>
        <taxon>Streptomycetaceae</taxon>
        <taxon>Streptomyces</taxon>
    </lineage>
</organism>
<dbReference type="RefSeq" id="WP_358477445.1">
    <property type="nucleotide sequence ID" value="NZ_JBEZAE010000037.1"/>
</dbReference>
<accession>A0ABV3CMJ6</accession>
<evidence type="ECO:0000313" key="2">
    <source>
        <dbReference type="Proteomes" id="UP001551329"/>
    </source>
</evidence>
<name>A0ABV3CMJ6_9ACTN</name>
<dbReference type="EMBL" id="JBEZAE010000037">
    <property type="protein sequence ID" value="MEU7075378.1"/>
    <property type="molecule type" value="Genomic_DNA"/>
</dbReference>